<proteinExistence type="predicted"/>
<accession>A0A7S0V6Q6</accession>
<dbReference type="NCBIfam" id="TIGR03317">
    <property type="entry name" value="ygfZ_signature"/>
    <property type="match status" value="1"/>
</dbReference>
<dbReference type="InterPro" id="IPR057460">
    <property type="entry name" value="CAF17_C"/>
</dbReference>
<dbReference type="GO" id="GO:0016226">
    <property type="term" value="P:iron-sulfur cluster assembly"/>
    <property type="evidence" value="ECO:0007669"/>
    <property type="project" value="TreeGrafter"/>
</dbReference>
<organism evidence="5">
    <name type="scientific">Polytomella parva</name>
    <dbReference type="NCBI Taxonomy" id="51329"/>
    <lineage>
        <taxon>Eukaryota</taxon>
        <taxon>Viridiplantae</taxon>
        <taxon>Chlorophyta</taxon>
        <taxon>core chlorophytes</taxon>
        <taxon>Chlorophyceae</taxon>
        <taxon>CS clade</taxon>
        <taxon>Chlamydomonadales</taxon>
        <taxon>Chlamydomonadaceae</taxon>
        <taxon>Polytomella</taxon>
    </lineage>
</organism>
<name>A0A7S0V6Q6_9CHLO</name>
<comment type="subcellular location">
    <subcellularLocation>
        <location evidence="1">Mitochondrion</location>
    </subcellularLocation>
</comment>
<evidence type="ECO:0000259" key="4">
    <source>
        <dbReference type="Pfam" id="PF25455"/>
    </source>
</evidence>
<dbReference type="InterPro" id="IPR045179">
    <property type="entry name" value="YgfZ/GcvT"/>
</dbReference>
<dbReference type="InterPro" id="IPR017703">
    <property type="entry name" value="YgfZ/GCV_T_CS"/>
</dbReference>
<evidence type="ECO:0000313" key="5">
    <source>
        <dbReference type="EMBL" id="CAD8778615.1"/>
    </source>
</evidence>
<dbReference type="Pfam" id="PF25455">
    <property type="entry name" value="Beta-barrel_CAF17_C"/>
    <property type="match status" value="1"/>
</dbReference>
<dbReference type="EMBL" id="HBFM01021162">
    <property type="protein sequence ID" value="CAD8778615.1"/>
    <property type="molecule type" value="Transcribed_RNA"/>
</dbReference>
<dbReference type="PANTHER" id="PTHR22602:SF0">
    <property type="entry name" value="TRANSFERASE CAF17, MITOCHONDRIAL-RELATED"/>
    <property type="match status" value="1"/>
</dbReference>
<dbReference type="PANTHER" id="PTHR22602">
    <property type="entry name" value="TRANSFERASE CAF17, MITOCHONDRIAL-RELATED"/>
    <property type="match status" value="1"/>
</dbReference>
<feature type="domain" description="CAF17 C-terminal" evidence="4">
    <location>
        <begin position="254"/>
        <end position="340"/>
    </location>
</feature>
<dbReference type="Gene3D" id="2.40.30.160">
    <property type="match status" value="1"/>
</dbReference>
<keyword evidence="2" id="KW-0809">Transit peptide</keyword>
<sequence length="349" mass="38533">MQEACKIPILSLKAKKPLFAAFQSIVRQYNATCLDDTRAIIAIQGEQALSFLQGLITNDVRKFDKEGGRLSPLYAVILSSKGKVLNDIFIHPQKDDPTRFLLDLSRNSYLETKQMLERYKLRRKINLDDVSNSHHVWVCRDDHLPTDPFLRDSFLKDPRLPEIGCRAVLASNQHAQILASSFSSPASPVPTAPSAAFAAHRYRLGVAEGDLEIPSGVAAPLEFNLDRLNGISYEKGCYIGQERTSYAHFRGITRRRLAPIRILSEDANVMAGADVTNADGSKVLGTVRGVAGEDAIALVSIKDFSQAAKERGGEGESALKVRAADGNLIQIQAFRPQWWSNEWGSEEGL</sequence>
<protein>
    <recommendedName>
        <fullName evidence="4">CAF17 C-terminal domain-containing protein</fullName>
    </recommendedName>
</protein>
<evidence type="ECO:0000256" key="2">
    <source>
        <dbReference type="ARBA" id="ARBA00022946"/>
    </source>
</evidence>
<dbReference type="InterPro" id="IPR027266">
    <property type="entry name" value="TrmE/GcvT-like"/>
</dbReference>
<dbReference type="Gene3D" id="3.30.1360.120">
    <property type="entry name" value="Probable tRNA modification gtpase trme, domain 1"/>
    <property type="match status" value="1"/>
</dbReference>
<dbReference type="GO" id="GO:0005759">
    <property type="term" value="C:mitochondrial matrix"/>
    <property type="evidence" value="ECO:0007669"/>
    <property type="project" value="TreeGrafter"/>
</dbReference>
<reference evidence="5" key="1">
    <citation type="submission" date="2021-01" db="EMBL/GenBank/DDBJ databases">
        <authorList>
            <person name="Corre E."/>
            <person name="Pelletier E."/>
            <person name="Niang G."/>
            <person name="Scheremetjew M."/>
            <person name="Finn R."/>
            <person name="Kale V."/>
            <person name="Holt S."/>
            <person name="Cochrane G."/>
            <person name="Meng A."/>
            <person name="Brown T."/>
            <person name="Cohen L."/>
        </authorList>
    </citation>
    <scope>NUCLEOTIDE SEQUENCE</scope>
    <source>
        <strain evidence="5">SAG 63-3</strain>
    </source>
</reference>
<keyword evidence="3" id="KW-0496">Mitochondrion</keyword>
<gene>
    <name evidence="5" type="ORF">PPAR00522_LOCUS13783</name>
</gene>
<dbReference type="AlphaFoldDB" id="A0A7S0V6Q6"/>
<evidence type="ECO:0000256" key="3">
    <source>
        <dbReference type="ARBA" id="ARBA00023128"/>
    </source>
</evidence>
<dbReference type="SUPFAM" id="SSF103025">
    <property type="entry name" value="Folate-binding domain"/>
    <property type="match status" value="1"/>
</dbReference>
<evidence type="ECO:0000256" key="1">
    <source>
        <dbReference type="ARBA" id="ARBA00004173"/>
    </source>
</evidence>